<feature type="signal peptide" evidence="1">
    <location>
        <begin position="1"/>
        <end position="21"/>
    </location>
</feature>
<proteinExistence type="predicted"/>
<keyword evidence="1" id="KW-0732">Signal</keyword>
<evidence type="ECO:0000313" key="2">
    <source>
        <dbReference type="EMBL" id="MFC5747508.1"/>
    </source>
</evidence>
<keyword evidence="3" id="KW-1185">Reference proteome</keyword>
<dbReference type="PANTHER" id="PTHR42941:SF1">
    <property type="entry name" value="SLL1037 PROTEIN"/>
    <property type="match status" value="1"/>
</dbReference>
<dbReference type="NCBIfam" id="TIGR02122">
    <property type="entry name" value="TRAP_TAXI"/>
    <property type="match status" value="1"/>
</dbReference>
<name>A0ABW0ZYA3_9ACTN</name>
<organism evidence="2 3">
    <name type="scientific">Actinomadura rugatobispora</name>
    <dbReference type="NCBI Taxonomy" id="1994"/>
    <lineage>
        <taxon>Bacteria</taxon>
        <taxon>Bacillati</taxon>
        <taxon>Actinomycetota</taxon>
        <taxon>Actinomycetes</taxon>
        <taxon>Streptosporangiales</taxon>
        <taxon>Thermomonosporaceae</taxon>
        <taxon>Actinomadura</taxon>
    </lineage>
</organism>
<gene>
    <name evidence="2" type="ORF">ACFPZN_17900</name>
</gene>
<dbReference type="RefSeq" id="WP_378283126.1">
    <property type="nucleotide sequence ID" value="NZ_JBHSON010000022.1"/>
</dbReference>
<dbReference type="CDD" id="cd13569">
    <property type="entry name" value="PBP2_TAXI_TRAP_like_1"/>
    <property type="match status" value="1"/>
</dbReference>
<dbReference type="Gene3D" id="3.40.190.10">
    <property type="entry name" value="Periplasmic binding protein-like II"/>
    <property type="match status" value="2"/>
</dbReference>
<dbReference type="PROSITE" id="PS51257">
    <property type="entry name" value="PROKAR_LIPOPROTEIN"/>
    <property type="match status" value="1"/>
</dbReference>
<evidence type="ECO:0000313" key="3">
    <source>
        <dbReference type="Proteomes" id="UP001596074"/>
    </source>
</evidence>
<protein>
    <submittedName>
        <fullName evidence="2">TAXI family TRAP transporter solute-binding subunit</fullName>
    </submittedName>
</protein>
<comment type="caution">
    <text evidence="2">The sequence shown here is derived from an EMBL/GenBank/DDBJ whole genome shotgun (WGS) entry which is preliminary data.</text>
</comment>
<feature type="chain" id="PRO_5047146892" evidence="1">
    <location>
        <begin position="22"/>
        <end position="325"/>
    </location>
</feature>
<dbReference type="SUPFAM" id="SSF53850">
    <property type="entry name" value="Periplasmic binding protein-like II"/>
    <property type="match status" value="1"/>
</dbReference>
<dbReference type="EMBL" id="JBHSON010000022">
    <property type="protein sequence ID" value="MFC5747508.1"/>
    <property type="molecule type" value="Genomic_DNA"/>
</dbReference>
<dbReference type="PANTHER" id="PTHR42941">
    <property type="entry name" value="SLL1037 PROTEIN"/>
    <property type="match status" value="1"/>
</dbReference>
<accession>A0ABW0ZYA3</accession>
<evidence type="ECO:0000256" key="1">
    <source>
        <dbReference type="SAM" id="SignalP"/>
    </source>
</evidence>
<dbReference type="Proteomes" id="UP001596074">
    <property type="component" value="Unassembled WGS sequence"/>
</dbReference>
<reference evidence="3" key="1">
    <citation type="journal article" date="2019" name="Int. J. Syst. Evol. Microbiol.">
        <title>The Global Catalogue of Microorganisms (GCM) 10K type strain sequencing project: providing services to taxonomists for standard genome sequencing and annotation.</title>
        <authorList>
            <consortium name="The Broad Institute Genomics Platform"/>
            <consortium name="The Broad Institute Genome Sequencing Center for Infectious Disease"/>
            <person name="Wu L."/>
            <person name="Ma J."/>
        </authorList>
    </citation>
    <scope>NUCLEOTIDE SEQUENCE [LARGE SCALE GENOMIC DNA]</scope>
    <source>
        <strain evidence="3">KCTC 42087</strain>
    </source>
</reference>
<dbReference type="Pfam" id="PF16868">
    <property type="entry name" value="NMT1_3"/>
    <property type="match status" value="1"/>
</dbReference>
<sequence length="325" mass="34254">MRPIIRTCAALAALALTATLAACGGERNTGDDGLYNRGRLAIATGNTTGVYYQLGGGYADVISRNVRGYQATAEATGASVENIQRVVRGDSDIAFSLADVAGEAATGKHSFSSPQPIRALARIYDNYVHVIARADAGIRTVADMKGKRVSTGSPKSGTETMALRLLEAAGLDPGTGVKKQALSLPETVQGMKDGTLDAMVWSGGLPTSGITDLMTSMKTKAVFVPLDRELARLGSTYGPIYKSTTIRKNVYGTPGDVSTIAVPNVLIVSAKMPDTLAHDLAKVIFDHQQELIKVHPEAKNIDRAQAPKSEPVVLHPGAKKFYDGA</sequence>
<dbReference type="InterPro" id="IPR011852">
    <property type="entry name" value="TRAP_TAXI"/>
</dbReference>